<dbReference type="PATRIC" id="fig|1265738.3.peg.4453"/>
<sequence>MKSWVAFEQLPELLHSIDIRGVFIECINDQSHSTSTYKTFDPGGYLERYRSFEKSPRLAVSAFFDSYRQSRSVLAYRDQVEHLWKSYALMGYPADFERYAEHAAPPNEHEIEFLNLPNERHRPFSIGRHPASSAFFRLFDPTHQLRDNDSEKTLRHEDTKRPCVHVNWFDAWIYCKFLHWSGRSCTLPHEWEWECAAKFGWGWDRWDQAYWWGNEFDVNVNRNMICCREIVADESPNRPTNVRSSPATQAIDPTGFGLCDIHGNVREWCIDPFPDVSSGYTIHPESLNRCPMVFRANRGGSVRDYGSDCRASARNRYVPSQAISDLGFRIVRSCGRT</sequence>
<evidence type="ECO:0000313" key="3">
    <source>
        <dbReference type="Proteomes" id="UP000011991"/>
    </source>
</evidence>
<evidence type="ECO:0000313" key="2">
    <source>
        <dbReference type="EMBL" id="EMI18642.1"/>
    </source>
</evidence>
<dbReference type="SUPFAM" id="SSF56436">
    <property type="entry name" value="C-type lectin-like"/>
    <property type="match status" value="1"/>
</dbReference>
<dbReference type="EMBL" id="ANOG01000633">
    <property type="protein sequence ID" value="EMI18642.1"/>
    <property type="molecule type" value="Genomic_DNA"/>
</dbReference>
<dbReference type="InterPro" id="IPR005532">
    <property type="entry name" value="SUMF_dom"/>
</dbReference>
<protein>
    <submittedName>
        <fullName evidence="2">Formylglycine-generating sulfatase enzyme</fullName>
    </submittedName>
</protein>
<dbReference type="PANTHER" id="PTHR23150">
    <property type="entry name" value="SULFATASE MODIFYING FACTOR 1, 2"/>
    <property type="match status" value="1"/>
</dbReference>
<evidence type="ECO:0000259" key="1">
    <source>
        <dbReference type="Pfam" id="PF03781"/>
    </source>
</evidence>
<keyword evidence="3" id="KW-1185">Reference proteome</keyword>
<organism evidence="2 3">
    <name type="scientific">Rhodopirellula maiorica SM1</name>
    <dbReference type="NCBI Taxonomy" id="1265738"/>
    <lineage>
        <taxon>Bacteria</taxon>
        <taxon>Pseudomonadati</taxon>
        <taxon>Planctomycetota</taxon>
        <taxon>Planctomycetia</taxon>
        <taxon>Pirellulales</taxon>
        <taxon>Pirellulaceae</taxon>
        <taxon>Novipirellula</taxon>
    </lineage>
</organism>
<dbReference type="InterPro" id="IPR016187">
    <property type="entry name" value="CTDL_fold"/>
</dbReference>
<dbReference type="AlphaFoldDB" id="M5RTD0"/>
<name>M5RTD0_9BACT</name>
<reference evidence="2 3" key="1">
    <citation type="journal article" date="2013" name="Mar. Genomics">
        <title>Expression of sulfatases in Rhodopirellula baltica and the diversity of sulfatases in the genus Rhodopirellula.</title>
        <authorList>
            <person name="Wegner C.E."/>
            <person name="Richter-Heitmann T."/>
            <person name="Klindworth A."/>
            <person name="Klockow C."/>
            <person name="Richter M."/>
            <person name="Achstetter T."/>
            <person name="Glockner F.O."/>
            <person name="Harder J."/>
        </authorList>
    </citation>
    <scope>NUCLEOTIDE SEQUENCE [LARGE SCALE GENOMIC DNA]</scope>
    <source>
        <strain evidence="2 3">SM1</strain>
    </source>
</reference>
<dbReference type="GO" id="GO:0120147">
    <property type="term" value="F:formylglycine-generating oxidase activity"/>
    <property type="evidence" value="ECO:0007669"/>
    <property type="project" value="TreeGrafter"/>
</dbReference>
<accession>M5RTD0</accession>
<dbReference type="Gene3D" id="3.90.1580.10">
    <property type="entry name" value="paralog of FGE (formylglycine-generating enzyme)"/>
    <property type="match status" value="1"/>
</dbReference>
<proteinExistence type="predicted"/>
<dbReference type="PANTHER" id="PTHR23150:SF19">
    <property type="entry name" value="FORMYLGLYCINE-GENERATING ENZYME"/>
    <property type="match status" value="1"/>
</dbReference>
<dbReference type="InterPro" id="IPR042095">
    <property type="entry name" value="SUMF_sf"/>
</dbReference>
<comment type="caution">
    <text evidence="2">The sequence shown here is derived from an EMBL/GenBank/DDBJ whole genome shotgun (WGS) entry which is preliminary data.</text>
</comment>
<feature type="domain" description="Sulfatase-modifying factor enzyme-like" evidence="1">
    <location>
        <begin position="142"/>
        <end position="332"/>
    </location>
</feature>
<gene>
    <name evidence="2" type="ORF">RMSM_04436</name>
</gene>
<dbReference type="Proteomes" id="UP000011991">
    <property type="component" value="Unassembled WGS sequence"/>
</dbReference>
<dbReference type="Pfam" id="PF03781">
    <property type="entry name" value="FGE-sulfatase"/>
    <property type="match status" value="1"/>
</dbReference>
<dbReference type="InterPro" id="IPR051043">
    <property type="entry name" value="Sulfatase_Mod_Factor_Kinase"/>
</dbReference>